<keyword evidence="8 9" id="KW-0546">Nucleotide metabolism</keyword>
<reference evidence="10" key="2">
    <citation type="submission" date="2009-03" db="EMBL/GenBank/DDBJ databases">
        <authorList>
            <person name="Gang L."/>
        </authorList>
    </citation>
    <scope>NUCLEOTIDE SEQUENCE</scope>
    <source>
        <strain evidence="10">Anhui</strain>
    </source>
</reference>
<dbReference type="CDD" id="cd07504">
    <property type="entry name" value="HAD_5NT"/>
    <property type="match status" value="1"/>
</dbReference>
<dbReference type="Gene3D" id="1.10.150.340">
    <property type="entry name" value="Pyrimidine 5'-nucleotidase (UMPH-1), N-terminal domain"/>
    <property type="match status" value="1"/>
</dbReference>
<evidence type="ECO:0000256" key="1">
    <source>
        <dbReference type="ARBA" id="ARBA00000815"/>
    </source>
</evidence>
<evidence type="ECO:0000256" key="2">
    <source>
        <dbReference type="ARBA" id="ARBA00008389"/>
    </source>
</evidence>
<evidence type="ECO:0000256" key="6">
    <source>
        <dbReference type="ARBA" id="ARBA00022801"/>
    </source>
</evidence>
<comment type="catalytic activity">
    <reaction evidence="1 9">
        <text>a ribonucleoside 5'-phosphate + H2O = a ribonucleoside + phosphate</text>
        <dbReference type="Rhea" id="RHEA:12484"/>
        <dbReference type="ChEBI" id="CHEBI:15377"/>
        <dbReference type="ChEBI" id="CHEBI:18254"/>
        <dbReference type="ChEBI" id="CHEBI:43474"/>
        <dbReference type="ChEBI" id="CHEBI:58043"/>
        <dbReference type="EC" id="3.1.3.5"/>
    </reaction>
</comment>
<proteinExistence type="evidence at transcript level"/>
<dbReference type="GO" id="GO:0009117">
    <property type="term" value="P:nucleotide metabolic process"/>
    <property type="evidence" value="ECO:0007669"/>
    <property type="project" value="UniProtKB-KW"/>
</dbReference>
<reference evidence="10" key="1">
    <citation type="journal article" date="2009" name="Nature">
        <title>The Schistosoma japonicum genome reveals features of host-parasite interplay.</title>
        <authorList>
            <person name="Liu F."/>
            <person name="Zhou Y."/>
            <person name="Wang Z.Q."/>
            <person name="Lu G."/>
            <person name="Zheng H."/>
            <person name="Brindley P.J."/>
            <person name="McManus D.P."/>
            <person name="Blair D."/>
            <person name="Zhang Q.H."/>
            <person name="Zhong Y."/>
            <person name="Wang S."/>
            <person name="Han Z.G."/>
            <person name="Chen Z."/>
        </authorList>
    </citation>
    <scope>NUCLEOTIDE SEQUENCE</scope>
    <source>
        <strain evidence="10">Anhui</strain>
    </source>
</reference>
<evidence type="ECO:0000256" key="3">
    <source>
        <dbReference type="ARBA" id="ARBA00012643"/>
    </source>
</evidence>
<keyword evidence="7" id="KW-0460">Magnesium</keyword>
<dbReference type="Pfam" id="PF05822">
    <property type="entry name" value="UMPH-1"/>
    <property type="match status" value="1"/>
</dbReference>
<dbReference type="PANTHER" id="PTHR13045:SF0">
    <property type="entry name" value="7-METHYLGUANOSINE PHOSPHATE-SPECIFIC 5'-NUCLEOTIDASE"/>
    <property type="match status" value="1"/>
</dbReference>
<sequence>MFCSEPQVQINSVNNYTTTIQNTLEMTVSTLLNQILENSDRRNINSSTIFIKNKKIVEKKLEILATCGNDKLEIVTDFDRTLSKHRHKNGELAPTCYSIFESDPELTETTKSMLVSQRAKYYPIEVDRNLTESEKVPYMLEWWGLAHDAIVECGIHRSTLEKTVKECHLELRDNVDVFFQLLSDYHIPVLVFSAGLGDVIELFLRFANVYHDNMRVVSNFMQFDDNDKLTGFSSPIIHTFNKTAASIINNGLPKRPNILLLGDSTGDVHMADGATVDDPTGQLGTVLRIGFLNDSVEENLETYQSLYDIVLVNDATFNIPLKIIQSILKHEE</sequence>
<dbReference type="SFLD" id="SFLDS00003">
    <property type="entry name" value="Haloacid_Dehalogenase"/>
    <property type="match status" value="1"/>
</dbReference>
<evidence type="ECO:0000256" key="4">
    <source>
        <dbReference type="ARBA" id="ARBA00022723"/>
    </source>
</evidence>
<dbReference type="EC" id="3.1.3.5" evidence="3 9"/>
<evidence type="ECO:0000256" key="9">
    <source>
        <dbReference type="RuleBase" id="RU361276"/>
    </source>
</evidence>
<comment type="subcellular location">
    <subcellularLocation>
        <location evidence="9">Cytoplasm</location>
    </subcellularLocation>
</comment>
<dbReference type="GO" id="GO:0008253">
    <property type="term" value="F:5'-nucleotidase activity"/>
    <property type="evidence" value="ECO:0007669"/>
    <property type="project" value="UniProtKB-EC"/>
</dbReference>
<name>C1LIJ4_SCHJA</name>
<dbReference type="InterPro" id="IPR023214">
    <property type="entry name" value="HAD_sf"/>
</dbReference>
<dbReference type="GO" id="GO:0000166">
    <property type="term" value="F:nucleotide binding"/>
    <property type="evidence" value="ECO:0007669"/>
    <property type="project" value="UniProtKB-KW"/>
</dbReference>
<keyword evidence="5 9" id="KW-0547">Nucleotide-binding</keyword>
<evidence type="ECO:0000256" key="7">
    <source>
        <dbReference type="ARBA" id="ARBA00022842"/>
    </source>
</evidence>
<dbReference type="FunFam" id="1.10.150.340:FF:000001">
    <property type="entry name" value="Cytosolic 5-nucleotidase 3-like"/>
    <property type="match status" value="1"/>
</dbReference>
<organism evidence="10">
    <name type="scientific">Schistosoma japonicum</name>
    <name type="common">Blood fluke</name>
    <dbReference type="NCBI Taxonomy" id="6182"/>
    <lineage>
        <taxon>Eukaryota</taxon>
        <taxon>Metazoa</taxon>
        <taxon>Spiralia</taxon>
        <taxon>Lophotrochozoa</taxon>
        <taxon>Platyhelminthes</taxon>
        <taxon>Trematoda</taxon>
        <taxon>Digenea</taxon>
        <taxon>Strigeidida</taxon>
        <taxon>Schistosomatoidea</taxon>
        <taxon>Schistosomatidae</taxon>
        <taxon>Schistosoma</taxon>
    </lineage>
</organism>
<dbReference type="NCBIfam" id="TIGR01544">
    <property type="entry name" value="HAD-SF-IE"/>
    <property type="match status" value="1"/>
</dbReference>
<keyword evidence="4" id="KW-0479">Metal-binding</keyword>
<evidence type="ECO:0000256" key="8">
    <source>
        <dbReference type="ARBA" id="ARBA00023080"/>
    </source>
</evidence>
<dbReference type="AlphaFoldDB" id="C1LIJ4"/>
<accession>C1LIJ4</accession>
<dbReference type="EMBL" id="FN318794">
    <property type="protein sequence ID" value="CAX74522.1"/>
    <property type="molecule type" value="mRNA"/>
</dbReference>
<evidence type="ECO:0000313" key="10">
    <source>
        <dbReference type="EMBL" id="CAX74522.1"/>
    </source>
</evidence>
<dbReference type="GO" id="GO:0005737">
    <property type="term" value="C:cytoplasm"/>
    <property type="evidence" value="ECO:0007669"/>
    <property type="project" value="UniProtKB-SubCell"/>
</dbReference>
<protein>
    <recommendedName>
        <fullName evidence="3 9">5'-nucleotidase</fullName>
        <ecNumber evidence="3 9">3.1.3.5</ecNumber>
    </recommendedName>
</protein>
<keyword evidence="9" id="KW-0963">Cytoplasm</keyword>
<dbReference type="InterPro" id="IPR036412">
    <property type="entry name" value="HAD-like_sf"/>
</dbReference>
<dbReference type="SFLD" id="SFLDG01128">
    <property type="entry name" value="C1.4:_5'-Nucleotidase_Like"/>
    <property type="match status" value="1"/>
</dbReference>
<dbReference type="InterPro" id="IPR006434">
    <property type="entry name" value="Pyrimidine_nucleotidase_eu"/>
</dbReference>
<keyword evidence="6 9" id="KW-0378">Hydrolase</keyword>
<evidence type="ECO:0000256" key="5">
    <source>
        <dbReference type="ARBA" id="ARBA00022741"/>
    </source>
</evidence>
<dbReference type="PANTHER" id="PTHR13045">
    <property type="entry name" value="5'-NUCLEOTIDASE"/>
    <property type="match status" value="1"/>
</dbReference>
<dbReference type="Gene3D" id="3.40.50.1000">
    <property type="entry name" value="HAD superfamily/HAD-like"/>
    <property type="match status" value="1"/>
</dbReference>
<dbReference type="GO" id="GO:0000287">
    <property type="term" value="F:magnesium ion binding"/>
    <property type="evidence" value="ECO:0007669"/>
    <property type="project" value="InterPro"/>
</dbReference>
<comment type="similarity">
    <text evidence="2 9">Belongs to the pyrimidine 5'-nucleotidase family.</text>
</comment>
<dbReference type="SUPFAM" id="SSF56784">
    <property type="entry name" value="HAD-like"/>
    <property type="match status" value="1"/>
</dbReference>